<feature type="compositionally biased region" description="Acidic residues" evidence="1">
    <location>
        <begin position="111"/>
        <end position="130"/>
    </location>
</feature>
<feature type="region of interest" description="Disordered" evidence="1">
    <location>
        <begin position="109"/>
        <end position="130"/>
    </location>
</feature>
<gene>
    <name evidence="2" type="ORF">L596_001751</name>
</gene>
<feature type="compositionally biased region" description="Basic and acidic residues" evidence="1">
    <location>
        <begin position="1"/>
        <end position="17"/>
    </location>
</feature>
<sequence>MNSPDEKEQFCHKHLNPEESDEDREVPESSEEESGDGTRSRVIFYVGSLPNEDSDNESYWHRIYSENRDLARNELNNCPACRSKFAKISLCVAVGDHQQTCCSKDCKPKDDDDDEVFNMNMDDEDKDTVA</sequence>
<dbReference type="EMBL" id="AZBU02000001">
    <property type="protein sequence ID" value="TMS34099.1"/>
    <property type="molecule type" value="Genomic_DNA"/>
</dbReference>
<feature type="compositionally biased region" description="Acidic residues" evidence="1">
    <location>
        <begin position="18"/>
        <end position="35"/>
    </location>
</feature>
<accession>A0A4U8UN59</accession>
<reference evidence="2 3" key="2">
    <citation type="journal article" date="2019" name="G3 (Bethesda)">
        <title>Hybrid Assembly of the Genome of the Entomopathogenic Nematode Steinernema carpocapsae Identifies the X-Chromosome.</title>
        <authorList>
            <person name="Serra L."/>
            <person name="Macchietto M."/>
            <person name="Macias-Munoz A."/>
            <person name="McGill C.J."/>
            <person name="Rodriguez I.M."/>
            <person name="Rodriguez B."/>
            <person name="Murad R."/>
            <person name="Mortazavi A."/>
        </authorList>
    </citation>
    <scope>NUCLEOTIDE SEQUENCE [LARGE SCALE GENOMIC DNA]</scope>
    <source>
        <strain evidence="2 3">ALL</strain>
    </source>
</reference>
<organism evidence="2 3">
    <name type="scientific">Steinernema carpocapsae</name>
    <name type="common">Entomopathogenic nematode</name>
    <dbReference type="NCBI Taxonomy" id="34508"/>
    <lineage>
        <taxon>Eukaryota</taxon>
        <taxon>Metazoa</taxon>
        <taxon>Ecdysozoa</taxon>
        <taxon>Nematoda</taxon>
        <taxon>Chromadorea</taxon>
        <taxon>Rhabditida</taxon>
        <taxon>Tylenchina</taxon>
        <taxon>Panagrolaimomorpha</taxon>
        <taxon>Strongyloidoidea</taxon>
        <taxon>Steinernematidae</taxon>
        <taxon>Steinernema</taxon>
    </lineage>
</organism>
<keyword evidence="3" id="KW-1185">Reference proteome</keyword>
<evidence type="ECO:0000256" key="1">
    <source>
        <dbReference type="SAM" id="MobiDB-lite"/>
    </source>
</evidence>
<feature type="region of interest" description="Disordered" evidence="1">
    <location>
        <begin position="1"/>
        <end position="41"/>
    </location>
</feature>
<evidence type="ECO:0000313" key="2">
    <source>
        <dbReference type="EMBL" id="TMS34099.1"/>
    </source>
</evidence>
<comment type="caution">
    <text evidence="2">The sequence shown here is derived from an EMBL/GenBank/DDBJ whole genome shotgun (WGS) entry which is preliminary data.</text>
</comment>
<protein>
    <submittedName>
        <fullName evidence="2">Uncharacterized protein</fullName>
    </submittedName>
</protein>
<dbReference type="Proteomes" id="UP000298663">
    <property type="component" value="Chromosome X"/>
</dbReference>
<evidence type="ECO:0000313" key="3">
    <source>
        <dbReference type="Proteomes" id="UP000298663"/>
    </source>
</evidence>
<reference evidence="2 3" key="1">
    <citation type="journal article" date="2015" name="Genome Biol.">
        <title>Comparative genomics of Steinernema reveals deeply conserved gene regulatory networks.</title>
        <authorList>
            <person name="Dillman A.R."/>
            <person name="Macchietto M."/>
            <person name="Porter C.F."/>
            <person name="Rogers A."/>
            <person name="Williams B."/>
            <person name="Antoshechkin I."/>
            <person name="Lee M.M."/>
            <person name="Goodwin Z."/>
            <person name="Lu X."/>
            <person name="Lewis E.E."/>
            <person name="Goodrich-Blair H."/>
            <person name="Stock S.P."/>
            <person name="Adams B.J."/>
            <person name="Sternberg P.W."/>
            <person name="Mortazavi A."/>
        </authorList>
    </citation>
    <scope>NUCLEOTIDE SEQUENCE [LARGE SCALE GENOMIC DNA]</scope>
    <source>
        <strain evidence="2 3">ALL</strain>
    </source>
</reference>
<name>A0A4U8UN59_STECR</name>
<proteinExistence type="predicted"/>
<dbReference type="AlphaFoldDB" id="A0A4U8UN59"/>
<dbReference type="EMBL" id="CM016762">
    <property type="protein sequence ID" value="TMS34099.1"/>
    <property type="molecule type" value="Genomic_DNA"/>
</dbReference>